<dbReference type="SUPFAM" id="SSF47336">
    <property type="entry name" value="ACP-like"/>
    <property type="match status" value="1"/>
</dbReference>
<dbReference type="Proteomes" id="UP001205740">
    <property type="component" value="Unassembled WGS sequence"/>
</dbReference>
<dbReference type="PANTHER" id="PTHR45527">
    <property type="entry name" value="NONRIBOSOMAL PEPTIDE SYNTHETASE"/>
    <property type="match status" value="1"/>
</dbReference>
<dbReference type="InterPro" id="IPR000873">
    <property type="entry name" value="AMP-dep_synth/lig_dom"/>
</dbReference>
<keyword evidence="3" id="KW-0436">Ligase</keyword>
<dbReference type="InterPro" id="IPR036736">
    <property type="entry name" value="ACP-like_sf"/>
</dbReference>
<dbReference type="InterPro" id="IPR001031">
    <property type="entry name" value="Thioesterase"/>
</dbReference>
<evidence type="ECO:0000259" key="2">
    <source>
        <dbReference type="PROSITE" id="PS50075"/>
    </source>
</evidence>
<dbReference type="EMBL" id="JAMTCG010000001">
    <property type="protein sequence ID" value="MCP2159013.1"/>
    <property type="molecule type" value="Genomic_DNA"/>
</dbReference>
<dbReference type="PROSITE" id="PS00455">
    <property type="entry name" value="AMP_BINDING"/>
    <property type="match status" value="1"/>
</dbReference>
<dbReference type="SUPFAM" id="SSF53474">
    <property type="entry name" value="alpha/beta-Hydrolases"/>
    <property type="match status" value="1"/>
</dbReference>
<dbReference type="InterPro" id="IPR045851">
    <property type="entry name" value="AMP-bd_C_sf"/>
</dbReference>
<dbReference type="InterPro" id="IPR042099">
    <property type="entry name" value="ANL_N_sf"/>
</dbReference>
<keyword evidence="4" id="KW-1185">Reference proteome</keyword>
<dbReference type="Pfam" id="PF13193">
    <property type="entry name" value="AMP-binding_C"/>
    <property type="match status" value="1"/>
</dbReference>
<dbReference type="InterPro" id="IPR020802">
    <property type="entry name" value="TesA-like"/>
</dbReference>
<dbReference type="SMART" id="SM00824">
    <property type="entry name" value="PKS_TE"/>
    <property type="match status" value="1"/>
</dbReference>
<gene>
    <name evidence="3" type="ORF">LX12_000177</name>
</gene>
<evidence type="ECO:0000313" key="3">
    <source>
        <dbReference type="EMBL" id="MCP2159013.1"/>
    </source>
</evidence>
<dbReference type="Gene3D" id="3.30.300.30">
    <property type="match status" value="1"/>
</dbReference>
<evidence type="ECO:0000256" key="1">
    <source>
        <dbReference type="ARBA" id="ARBA00001957"/>
    </source>
</evidence>
<dbReference type="GO" id="GO:0016874">
    <property type="term" value="F:ligase activity"/>
    <property type="evidence" value="ECO:0007669"/>
    <property type="project" value="UniProtKB-KW"/>
</dbReference>
<evidence type="ECO:0000313" key="4">
    <source>
        <dbReference type="Proteomes" id="UP001205740"/>
    </source>
</evidence>
<reference evidence="3 4" key="1">
    <citation type="submission" date="2022-06" db="EMBL/GenBank/DDBJ databases">
        <title>Genomic Encyclopedia of Archaeal and Bacterial Type Strains, Phase II (KMG-II): from individual species to whole genera.</title>
        <authorList>
            <person name="Goeker M."/>
        </authorList>
    </citation>
    <scope>NUCLEOTIDE SEQUENCE [LARGE SCALE GENOMIC DNA]</scope>
    <source>
        <strain evidence="3 4">DSM 45037</strain>
    </source>
</reference>
<dbReference type="Pfam" id="PF00501">
    <property type="entry name" value="AMP-binding"/>
    <property type="match status" value="1"/>
</dbReference>
<dbReference type="Gene3D" id="3.40.50.1820">
    <property type="entry name" value="alpha/beta hydrolase"/>
    <property type="match status" value="1"/>
</dbReference>
<dbReference type="InterPro" id="IPR020845">
    <property type="entry name" value="AMP-binding_CS"/>
</dbReference>
<dbReference type="InterPro" id="IPR029058">
    <property type="entry name" value="AB_hydrolase_fold"/>
</dbReference>
<dbReference type="InterPro" id="IPR025110">
    <property type="entry name" value="AMP-bd_C"/>
</dbReference>
<sequence length="833" mass="88332">MRPDHAVVVTESASITSGELFDRAMWLLPAVADRAGPARTPMAVEMDGSIESIVACVAVLMSTAPLVPVDRHQPLARRSLILESTGATVLDHFDLSARCTAADDERSSSPVNLSPPEPKPDDVAMIVMTSGSSGTPKGVLLSHRMCLEKATDVVDSMNLMSTDRLGVALPLGFGAGINSLLAGLVAGARTLCRDPRSSGPVSLRAWLRDQRATTLHCSPTLGRAIAHAGVADPAAADLADLRVVVYYGEPLDSEDLRVTRTHLAPGASVVNWYACTECGVVANRSFPPGEDVSDGRLATGRALSRRRVMIVDDAGGQMTDGEVGEIVVSGGAMALGYLGDQTLSTLRTADGTVWYRTGDRGRLDEQNELRVVGRIGSAVKIRGYLVEPGEVCSALRRVPGVADAHVEGTTHRGRAGLVAHVALDRAAASPVDAHGIRIGLRSLLPDWMVPGGVIVYDSLPRTDRGKIDRGRLRQPDEVVHPAPARPARPLDTSDLAVLAVHEMVRSVMGRDDMQIDDDLIDMGADSLALSTILAQVDAHFHVQIDVARVAANPSIAVIAAVARDEVSADAGRRRGMSVLVPLRADGAGTPLFMVAGAGAPAVSLIPTTRGLAPGRPVYGLQAWGLENRGRPDRSVRAIARRNIAAIRAVAPSGPYLLAGHSMGAHIVWEMAGQLREAGESVEAVVLIDPRLSAEMVRHLSGRPELGPSTADDVITPELHTGPPLEASLWRLVAIRLKMAVAGLVQFDPLTQWLLFYNLGMATLARHRPRALDVPTVVLRTADNPLGREHWSLMARGPLHITEVPGGHTDLLREPYVSSVARSIDAGLAAVGVQ</sequence>
<proteinExistence type="predicted"/>
<dbReference type="InterPro" id="IPR009081">
    <property type="entry name" value="PP-bd_ACP"/>
</dbReference>
<protein>
    <submittedName>
        <fullName evidence="3">Acyl-CoA synthetase (AMP-forming)/AMP-acid ligase II</fullName>
    </submittedName>
</protein>
<dbReference type="Gene3D" id="1.10.1200.10">
    <property type="entry name" value="ACP-like"/>
    <property type="match status" value="1"/>
</dbReference>
<dbReference type="PROSITE" id="PS50075">
    <property type="entry name" value="CARRIER"/>
    <property type="match status" value="1"/>
</dbReference>
<feature type="domain" description="Carrier" evidence="2">
    <location>
        <begin position="491"/>
        <end position="566"/>
    </location>
</feature>
<organism evidence="3 4">
    <name type="scientific">Williamsia serinedens</name>
    <dbReference type="NCBI Taxonomy" id="391736"/>
    <lineage>
        <taxon>Bacteria</taxon>
        <taxon>Bacillati</taxon>
        <taxon>Actinomycetota</taxon>
        <taxon>Actinomycetes</taxon>
        <taxon>Mycobacteriales</taxon>
        <taxon>Nocardiaceae</taxon>
        <taxon>Williamsia</taxon>
    </lineage>
</organism>
<accession>A0ABT1GVK4</accession>
<dbReference type="Gene3D" id="3.40.50.12780">
    <property type="entry name" value="N-terminal domain of ligase-like"/>
    <property type="match status" value="1"/>
</dbReference>
<dbReference type="SUPFAM" id="SSF56801">
    <property type="entry name" value="Acetyl-CoA synthetase-like"/>
    <property type="match status" value="1"/>
</dbReference>
<comment type="cofactor">
    <cofactor evidence="1">
        <name>pantetheine 4'-phosphate</name>
        <dbReference type="ChEBI" id="CHEBI:47942"/>
    </cofactor>
</comment>
<dbReference type="Pfam" id="PF00975">
    <property type="entry name" value="Thioesterase"/>
    <property type="match status" value="1"/>
</dbReference>
<name>A0ABT1GVK4_9NOCA</name>
<dbReference type="Pfam" id="PF00550">
    <property type="entry name" value="PP-binding"/>
    <property type="match status" value="1"/>
</dbReference>
<dbReference type="PANTHER" id="PTHR45527:SF1">
    <property type="entry name" value="FATTY ACID SYNTHASE"/>
    <property type="match status" value="1"/>
</dbReference>
<comment type="caution">
    <text evidence="3">The sequence shown here is derived from an EMBL/GenBank/DDBJ whole genome shotgun (WGS) entry which is preliminary data.</text>
</comment>